<dbReference type="EMBL" id="CASHTH010000824">
    <property type="protein sequence ID" value="CAI8008189.1"/>
    <property type="molecule type" value="Genomic_DNA"/>
</dbReference>
<protein>
    <submittedName>
        <fullName evidence="2">Uncharacterized protein</fullName>
    </submittedName>
</protein>
<keyword evidence="3" id="KW-1185">Reference proteome</keyword>
<dbReference type="AlphaFoldDB" id="A0AA35RB45"/>
<accession>A0AA35RB45</accession>
<sequence>MPEIPKDKPQTLSGRRTFGRGARVCTLST</sequence>
<organism evidence="2 3">
    <name type="scientific">Geodia barretti</name>
    <name type="common">Barrett's horny sponge</name>
    <dbReference type="NCBI Taxonomy" id="519541"/>
    <lineage>
        <taxon>Eukaryota</taxon>
        <taxon>Metazoa</taxon>
        <taxon>Porifera</taxon>
        <taxon>Demospongiae</taxon>
        <taxon>Heteroscleromorpha</taxon>
        <taxon>Tetractinellida</taxon>
        <taxon>Astrophorina</taxon>
        <taxon>Geodiidae</taxon>
        <taxon>Geodia</taxon>
    </lineage>
</organism>
<reference evidence="2" key="1">
    <citation type="submission" date="2023-03" db="EMBL/GenBank/DDBJ databases">
        <authorList>
            <person name="Steffen K."/>
            <person name="Cardenas P."/>
        </authorList>
    </citation>
    <scope>NUCLEOTIDE SEQUENCE</scope>
</reference>
<name>A0AA35RB45_GEOBA</name>
<feature type="region of interest" description="Disordered" evidence="1">
    <location>
        <begin position="1"/>
        <end position="29"/>
    </location>
</feature>
<proteinExistence type="predicted"/>
<gene>
    <name evidence="2" type="ORF">GBAR_LOCUS5637</name>
</gene>
<evidence type="ECO:0000256" key="1">
    <source>
        <dbReference type="SAM" id="MobiDB-lite"/>
    </source>
</evidence>
<dbReference type="Proteomes" id="UP001174909">
    <property type="component" value="Unassembled WGS sequence"/>
</dbReference>
<comment type="caution">
    <text evidence="2">The sequence shown here is derived from an EMBL/GenBank/DDBJ whole genome shotgun (WGS) entry which is preliminary data.</text>
</comment>
<evidence type="ECO:0000313" key="3">
    <source>
        <dbReference type="Proteomes" id="UP001174909"/>
    </source>
</evidence>
<evidence type="ECO:0000313" key="2">
    <source>
        <dbReference type="EMBL" id="CAI8008189.1"/>
    </source>
</evidence>